<dbReference type="GO" id="GO:0004519">
    <property type="term" value="F:endonuclease activity"/>
    <property type="evidence" value="ECO:0007669"/>
    <property type="project" value="UniProtKB-KW"/>
</dbReference>
<dbReference type="RefSeq" id="WP_290281641.1">
    <property type="nucleotide sequence ID" value="NZ_JAUFQI010000001.1"/>
</dbReference>
<comment type="caution">
    <text evidence="2">The sequence shown here is derived from an EMBL/GenBank/DDBJ whole genome shotgun (WGS) entry which is preliminary data.</text>
</comment>
<accession>A0ABV7WSY3</accession>
<keyword evidence="2" id="KW-0378">Hydrolase</keyword>
<dbReference type="CDD" id="cd04486">
    <property type="entry name" value="YhcR_OBF_like"/>
    <property type="match status" value="1"/>
</dbReference>
<keyword evidence="2" id="KW-0540">Nuclease</keyword>
<dbReference type="PANTHER" id="PTHR42834">
    <property type="entry name" value="ENDONUCLEASE/EXONUCLEASE/PHOSPHATASE FAMILY PROTEIN (AFU_ORTHOLOGUE AFUA_3G09210)"/>
    <property type="match status" value="1"/>
</dbReference>
<dbReference type="SUPFAM" id="SSF56219">
    <property type="entry name" value="DNase I-like"/>
    <property type="match status" value="1"/>
</dbReference>
<dbReference type="InterPro" id="IPR001322">
    <property type="entry name" value="Lamin_tail_dom"/>
</dbReference>
<dbReference type="PANTHER" id="PTHR42834:SF1">
    <property type="entry name" value="ENDONUCLEASE_EXONUCLEASE_PHOSPHATASE FAMILY PROTEIN (AFU_ORTHOLOGUE AFUA_3G09210)"/>
    <property type="match status" value="1"/>
</dbReference>
<protein>
    <submittedName>
        <fullName evidence="2">ExeM/NucH family extracellular endonuclease</fullName>
    </submittedName>
</protein>
<proteinExistence type="predicted"/>
<feature type="domain" description="LTD" evidence="1">
    <location>
        <begin position="9"/>
        <end position="125"/>
    </location>
</feature>
<dbReference type="Proteomes" id="UP001595710">
    <property type="component" value="Unassembled WGS sequence"/>
</dbReference>
<reference evidence="3" key="1">
    <citation type="journal article" date="2019" name="Int. J. Syst. Evol. Microbiol.">
        <title>The Global Catalogue of Microorganisms (GCM) 10K type strain sequencing project: providing services to taxonomists for standard genome sequencing and annotation.</title>
        <authorList>
            <consortium name="The Broad Institute Genomics Platform"/>
            <consortium name="The Broad Institute Genome Sequencing Center for Infectious Disease"/>
            <person name="Wu L."/>
            <person name="Ma J."/>
        </authorList>
    </citation>
    <scope>NUCLEOTIDE SEQUENCE [LARGE SCALE GENOMIC DNA]</scope>
    <source>
        <strain evidence="3">CECT 8288</strain>
    </source>
</reference>
<keyword evidence="2" id="KW-0255">Endonuclease</keyword>
<organism evidence="2 3">
    <name type="scientific">Reinekea marina</name>
    <dbReference type="NCBI Taxonomy" id="1310421"/>
    <lineage>
        <taxon>Bacteria</taxon>
        <taxon>Pseudomonadati</taxon>
        <taxon>Pseudomonadota</taxon>
        <taxon>Gammaproteobacteria</taxon>
        <taxon>Oceanospirillales</taxon>
        <taxon>Saccharospirillaceae</taxon>
        <taxon>Reinekea</taxon>
    </lineage>
</organism>
<name>A0ABV7WSY3_9GAMM</name>
<dbReference type="CDD" id="cd10283">
    <property type="entry name" value="MnuA_DNase1-like"/>
    <property type="match status" value="1"/>
</dbReference>
<dbReference type="NCBIfam" id="NF033681">
    <property type="entry name" value="ExeM_NucH_DNase"/>
    <property type="match status" value="1"/>
</dbReference>
<dbReference type="Pfam" id="PF00932">
    <property type="entry name" value="LTD"/>
    <property type="match status" value="1"/>
</dbReference>
<keyword evidence="3" id="KW-1185">Reference proteome</keyword>
<dbReference type="Gene3D" id="3.60.10.10">
    <property type="entry name" value="Endonuclease/exonuclease/phosphatase"/>
    <property type="match status" value="1"/>
</dbReference>
<evidence type="ECO:0000259" key="1">
    <source>
        <dbReference type="PROSITE" id="PS51841"/>
    </source>
</evidence>
<gene>
    <name evidence="2" type="ORF">ACFOND_10400</name>
</gene>
<dbReference type="InterPro" id="IPR047971">
    <property type="entry name" value="ExeM-like"/>
</dbReference>
<dbReference type="PROSITE" id="PS51841">
    <property type="entry name" value="LTD"/>
    <property type="match status" value="1"/>
</dbReference>
<dbReference type="InterPro" id="IPR005135">
    <property type="entry name" value="Endo/exonuclease/phosphatase"/>
</dbReference>
<dbReference type="Pfam" id="PF03372">
    <property type="entry name" value="Exo_endo_phos"/>
    <property type="match status" value="1"/>
</dbReference>
<sequence>MTLRTPLIVGILLANAAYADVLLTEYIEGSSYNKALELTNFDSNPADLSPYSIELYSNGATTATNILTLSGALAPNSAYVVANSRAVPQILNVADITDGVANFNGNDVVLLKKNGIVVDSIGQLGNSTTFAANVTLTRKSDTLGDANPSDSFDYSTSWNEHPSNTFTYLGNGAPGEDPVEPPSAFNCADPATKISEVQGNGSASPILGQVVDIEAIVVADLQASNQAKGFFVQSLDTDVDADPQTSEGLFIYHYSTDVAVGDKVRVRGEADEFYGLTQLTSVSDITICSSGNSLPMAATLNLPFSSENDLEALEGMRVTASSPLMVNEVYALGRYGEFMVANGRRRIPTDVALPGPDADAIHAANDLNMLIVDDGFKTQNPDPVIFPAPALDANNTLRIGNTVTNLTGVINFNFGKFKLIPTTAPVFNGDNPRTLEPTQVAESDLRIASFNVLNYFNGDGLGGGFPTPRGADNAYELERQTAKLVAAMTAIDADVIGLMEIENDGFADTSAIADLVRAINVQQSAENQYQYINPGVAQIGDDAIAVGIIYRPSVVQPAGVTAILDSSNSPLNELGEPLFDDSRNRPALTQTFKSLDGAEAITMVVNHFKSKGSRNCGDIADCDEGQGAYNQTRTNAALALTQWLESNPTGVETDKVLIMGDLNAYSKEDPIRAIESAGFNQLKQDGDYSYVFDGETGSLDQALASNALAEKVIHTQDWHINTDEPLILDYNTEYKSDAQVLSLYAPDAYRSSDHDPVIIDVALNEAPNANIRAYRFLFWYIFVSDSHDNDGYIASHTWTLGNLEITKPWFFIAKRYVHKNHLDSISLTVEDDEGAQVSVTESFR</sequence>
<dbReference type="EMBL" id="JBHRYN010000012">
    <property type="protein sequence ID" value="MFC3702052.1"/>
    <property type="molecule type" value="Genomic_DNA"/>
</dbReference>
<evidence type="ECO:0000313" key="3">
    <source>
        <dbReference type="Proteomes" id="UP001595710"/>
    </source>
</evidence>
<evidence type="ECO:0000313" key="2">
    <source>
        <dbReference type="EMBL" id="MFC3702052.1"/>
    </source>
</evidence>
<dbReference type="InterPro" id="IPR036691">
    <property type="entry name" value="Endo/exonu/phosph_ase_sf"/>
</dbReference>